<dbReference type="InterPro" id="IPR024899">
    <property type="entry name" value="CowN"/>
</dbReference>
<dbReference type="Proteomes" id="UP001501321">
    <property type="component" value="Unassembled WGS sequence"/>
</dbReference>
<gene>
    <name evidence="2" type="primary">cowN</name>
    <name evidence="3" type="ORF">GCM10023095_02460</name>
</gene>
<dbReference type="NCBIfam" id="NF033689">
    <property type="entry name" value="N2Fix_CO_CowN"/>
    <property type="match status" value="1"/>
</dbReference>
<evidence type="ECO:0000256" key="2">
    <source>
        <dbReference type="HAMAP-Rule" id="MF_02117"/>
    </source>
</evidence>
<proteinExistence type="inferred from homology"/>
<sequence length="97" mass="11230">MSDCLCNKPDRYVSFEGIDCDQNAALLMQSLLRHLAEPAKCNAFWTYFLNKRRPASGPAPDDLFLIHSHLNQLRDFFEEHEDEAAQQLLEKIELECC</sequence>
<dbReference type="HAMAP" id="MF_02117">
    <property type="entry name" value="CowN"/>
    <property type="match status" value="1"/>
</dbReference>
<keyword evidence="4" id="KW-1185">Reference proteome</keyword>
<keyword evidence="1 2" id="KW-0535">Nitrogen fixation</keyword>
<protein>
    <recommendedName>
        <fullName evidence="2">N(2)-fixation sustaining protein CowN</fullName>
    </recommendedName>
    <alternativeName>
        <fullName evidence="2">CO weal-nitrogenase</fullName>
    </alternativeName>
</protein>
<organism evidence="3 4">
    <name type="scientific">Pseudaeromonas paramecii</name>
    <dbReference type="NCBI Taxonomy" id="2138166"/>
    <lineage>
        <taxon>Bacteria</taxon>
        <taxon>Pseudomonadati</taxon>
        <taxon>Pseudomonadota</taxon>
        <taxon>Gammaproteobacteria</taxon>
        <taxon>Aeromonadales</taxon>
        <taxon>Aeromonadaceae</taxon>
        <taxon>Pseudaeromonas</taxon>
    </lineage>
</organism>
<reference evidence="4" key="1">
    <citation type="journal article" date="2019" name="Int. J. Syst. Evol. Microbiol.">
        <title>The Global Catalogue of Microorganisms (GCM) 10K type strain sequencing project: providing services to taxonomists for standard genome sequencing and annotation.</title>
        <authorList>
            <consortium name="The Broad Institute Genomics Platform"/>
            <consortium name="The Broad Institute Genome Sequencing Center for Infectious Disease"/>
            <person name="Wu L."/>
            <person name="Ma J."/>
        </authorList>
    </citation>
    <scope>NUCLEOTIDE SEQUENCE [LARGE SCALE GENOMIC DNA]</scope>
    <source>
        <strain evidence="4">JCM 32226</strain>
    </source>
</reference>
<evidence type="ECO:0000256" key="1">
    <source>
        <dbReference type="ARBA" id="ARBA00023231"/>
    </source>
</evidence>
<comment type="caution">
    <text evidence="3">The sequence shown here is derived from an EMBL/GenBank/DDBJ whole genome shotgun (WGS) entry which is preliminary data.</text>
</comment>
<accession>A0ABP8PVL9</accession>
<evidence type="ECO:0000313" key="3">
    <source>
        <dbReference type="EMBL" id="GAA4492987.1"/>
    </source>
</evidence>
<dbReference type="Pfam" id="PF20543">
    <property type="entry name" value="CowN"/>
    <property type="match status" value="1"/>
</dbReference>
<name>A0ABP8PVL9_9GAMM</name>
<comment type="similarity">
    <text evidence="2">Belongs to the CowN family.</text>
</comment>
<comment type="function">
    <text evidence="2">Is required to sustain N(2)-dependent growth in the presence of low levels of carbon monoxide (CO). Probably acts by protecting the N(2) fixation ability of the nitrogenase complex, which is inactivated in the presence of CO.</text>
</comment>
<dbReference type="EMBL" id="BAABFC010000001">
    <property type="protein sequence ID" value="GAA4492987.1"/>
    <property type="molecule type" value="Genomic_DNA"/>
</dbReference>
<evidence type="ECO:0000313" key="4">
    <source>
        <dbReference type="Proteomes" id="UP001501321"/>
    </source>
</evidence>
<dbReference type="RefSeq" id="WP_345009247.1">
    <property type="nucleotide sequence ID" value="NZ_BAABFC010000001.1"/>
</dbReference>